<dbReference type="Gene3D" id="2.70.98.20">
    <property type="entry name" value="Copper amine oxidase, catalytic domain"/>
    <property type="match status" value="1"/>
</dbReference>
<dbReference type="InterPro" id="IPR036460">
    <property type="entry name" value="Cu_amine_oxidase_C_sf"/>
</dbReference>
<dbReference type="Pfam" id="PF09248">
    <property type="entry name" value="DUF1965"/>
    <property type="match status" value="1"/>
</dbReference>
<evidence type="ECO:0000256" key="7">
    <source>
        <dbReference type="RuleBase" id="RU000672"/>
    </source>
</evidence>
<dbReference type="InterPro" id="IPR015800">
    <property type="entry name" value="Cu_amine_oxidase_N2"/>
</dbReference>
<accession>A0A090MHS9</accession>
<feature type="domain" description="Copper amine oxidase catalytic" evidence="9">
    <location>
        <begin position="318"/>
        <end position="396"/>
    </location>
</feature>
<evidence type="ECO:0000256" key="2">
    <source>
        <dbReference type="ARBA" id="ARBA00007983"/>
    </source>
</evidence>
<dbReference type="Gene3D" id="3.10.450.40">
    <property type="match status" value="2"/>
</dbReference>
<evidence type="ECO:0000256" key="6">
    <source>
        <dbReference type="ARBA" id="ARBA00023008"/>
    </source>
</evidence>
<evidence type="ECO:0000256" key="1">
    <source>
        <dbReference type="ARBA" id="ARBA00001935"/>
    </source>
</evidence>
<evidence type="ECO:0000256" key="5">
    <source>
        <dbReference type="ARBA" id="ARBA00023002"/>
    </source>
</evidence>
<dbReference type="Pfam" id="PF02727">
    <property type="entry name" value="Cu_amine_oxidN2"/>
    <property type="match status" value="1"/>
</dbReference>
<comment type="caution">
    <text evidence="12">The sequence shown here is derived from an EMBL/GenBank/DDBJ whole genome shotgun (WGS) entry which is preliminary data.</text>
</comment>
<dbReference type="PRINTS" id="PR00766">
    <property type="entry name" value="CUDAOXIDASE"/>
</dbReference>
<evidence type="ECO:0000256" key="4">
    <source>
        <dbReference type="ARBA" id="ARBA00022772"/>
    </source>
</evidence>
<dbReference type="Pfam" id="PF01179">
    <property type="entry name" value="Cu_amine_oxid"/>
    <property type="match status" value="1"/>
</dbReference>
<comment type="cofactor">
    <cofactor evidence="1">
        <name>Cu cation</name>
        <dbReference type="ChEBI" id="CHEBI:23378"/>
    </cofactor>
</comment>
<keyword evidence="5 7" id="KW-0560">Oxidoreductase</keyword>
<protein>
    <recommendedName>
        <fullName evidence="7">Amine oxidase</fullName>
        <ecNumber evidence="7">1.4.3.-</ecNumber>
    </recommendedName>
</protein>
<dbReference type="SUPFAM" id="SSF49998">
    <property type="entry name" value="Amine oxidase catalytic domain"/>
    <property type="match status" value="1"/>
</dbReference>
<dbReference type="EC" id="1.4.3.-" evidence="7"/>
<dbReference type="InterPro" id="IPR015328">
    <property type="entry name" value="DUF1965"/>
</dbReference>
<sequence>MRLMVCLPLICLTLGRASARPGFDGPAGRYHSLNRYETESSECASNKDVAVKAPWKNIFQSLTDREYADVTAYLHKQEELNLTAIVNSTSWDNVIVSLDLLQPNKTDALAYLEGNGPAPNRYARATLQFNSRLQPYIQEYMVGPLPVQEGSTQYEELNYMFTSGRGRTNVYNADSDAIAAFNIGVGADIQNITKKLLNGTATGTKDDNLLIAGSDPLIHQGDRVYQWNEFYSAHTGEFFSETILPTSLQFKVDITGRDPSKWKVVGWYYDGNYWPTTAEFKAAAEALKRKPGPNVDGLWTSTDQQGEKLPLDHLYPPTAVQPDGPRFSLDREENYVEWMDFSFFISNHKETGLQLHDVRYKGERIIYELGLQEAMAHYASQDPLHASSAYLDTSYGIVK</sequence>
<dbReference type="GO" id="GO:0005507">
    <property type="term" value="F:copper ion binding"/>
    <property type="evidence" value="ECO:0007669"/>
    <property type="project" value="InterPro"/>
</dbReference>
<organism evidence="12">
    <name type="scientific">Fusarium clavum</name>
    <dbReference type="NCBI Taxonomy" id="2594811"/>
    <lineage>
        <taxon>Eukaryota</taxon>
        <taxon>Fungi</taxon>
        <taxon>Dikarya</taxon>
        <taxon>Ascomycota</taxon>
        <taxon>Pezizomycotina</taxon>
        <taxon>Sordariomycetes</taxon>
        <taxon>Hypocreomycetidae</taxon>
        <taxon>Hypocreales</taxon>
        <taxon>Nectriaceae</taxon>
        <taxon>Fusarium</taxon>
        <taxon>Fusarium incarnatum-equiseti species complex</taxon>
    </lineage>
</organism>
<gene>
    <name evidence="12" type="ORF">BN850_0057190</name>
</gene>
<feature type="domain" description="Copper amine oxidase N2-terminal" evidence="10">
    <location>
        <begin position="70"/>
        <end position="146"/>
    </location>
</feature>
<evidence type="ECO:0000313" key="12">
    <source>
        <dbReference type="EMBL" id="CEG04517.1"/>
    </source>
</evidence>
<dbReference type="InterPro" id="IPR015798">
    <property type="entry name" value="Cu_amine_oxidase_C"/>
</dbReference>
<keyword evidence="8" id="KW-0732">Signal</keyword>
<feature type="signal peptide" evidence="8">
    <location>
        <begin position="1"/>
        <end position="19"/>
    </location>
</feature>
<dbReference type="GO" id="GO:0008131">
    <property type="term" value="F:primary methylamine oxidase activity"/>
    <property type="evidence" value="ECO:0007669"/>
    <property type="project" value="InterPro"/>
</dbReference>
<dbReference type="FunFam" id="3.10.450.40:FF:000018">
    <property type="entry name" value="Amine oxidase"/>
    <property type="match status" value="1"/>
</dbReference>
<keyword evidence="4 7" id="KW-0801">TPQ</keyword>
<keyword evidence="3 7" id="KW-0479">Metal-binding</keyword>
<dbReference type="InterPro" id="IPR016182">
    <property type="entry name" value="Cu_amine_oxidase_N-reg"/>
</dbReference>
<comment type="cofactor">
    <cofactor evidence="7">
        <name>Cu cation</name>
        <dbReference type="ChEBI" id="CHEBI:23378"/>
    </cofactor>
    <text evidence="7">Contains 1 topaquinone per subunit.</text>
</comment>
<dbReference type="SUPFAM" id="SSF54416">
    <property type="entry name" value="Amine oxidase N-terminal region"/>
    <property type="match status" value="2"/>
</dbReference>
<feature type="domain" description="DUF1965" evidence="11">
    <location>
        <begin position="240"/>
        <end position="307"/>
    </location>
</feature>
<evidence type="ECO:0000259" key="10">
    <source>
        <dbReference type="Pfam" id="PF02727"/>
    </source>
</evidence>
<reference evidence="12" key="1">
    <citation type="submission" date="2013-05" db="EMBL/GenBank/DDBJ databases">
        <title>Draft genome sequences of six wheat associated Fusarium spp. isolates.</title>
        <authorList>
            <person name="Moolhuijzen P.M."/>
            <person name="Manners J.M."/>
            <person name="Wilcox S."/>
            <person name="Bellgard M.I."/>
            <person name="Gardiner D.M."/>
        </authorList>
    </citation>
    <scope>NUCLEOTIDE SEQUENCE</scope>
    <source>
        <strain evidence="12">CS3069</strain>
    </source>
</reference>
<feature type="chain" id="PRO_5001859862" description="Amine oxidase" evidence="8">
    <location>
        <begin position="20"/>
        <end position="399"/>
    </location>
</feature>
<name>A0A090MHS9_9HYPO</name>
<dbReference type="EMBL" id="CBMI010001360">
    <property type="protein sequence ID" value="CEG04517.1"/>
    <property type="molecule type" value="Genomic_DNA"/>
</dbReference>
<comment type="PTM">
    <text evidence="7">Topaquinone (TPQ) is generated by copper-dependent autoxidation of a specific tyrosyl residue.</text>
</comment>
<proteinExistence type="inferred from homology"/>
<keyword evidence="6 7" id="KW-0186">Copper</keyword>
<evidence type="ECO:0000256" key="8">
    <source>
        <dbReference type="SAM" id="SignalP"/>
    </source>
</evidence>
<evidence type="ECO:0000256" key="3">
    <source>
        <dbReference type="ARBA" id="ARBA00022723"/>
    </source>
</evidence>
<evidence type="ECO:0000259" key="11">
    <source>
        <dbReference type="Pfam" id="PF09248"/>
    </source>
</evidence>
<dbReference type="InterPro" id="IPR000269">
    <property type="entry name" value="Cu_amine_oxidase"/>
</dbReference>
<dbReference type="GO" id="GO:0048038">
    <property type="term" value="F:quinone binding"/>
    <property type="evidence" value="ECO:0007669"/>
    <property type="project" value="InterPro"/>
</dbReference>
<dbReference type="GO" id="GO:0009308">
    <property type="term" value="P:amine metabolic process"/>
    <property type="evidence" value="ECO:0007669"/>
    <property type="project" value="UniProtKB-UniRule"/>
</dbReference>
<dbReference type="GO" id="GO:0005886">
    <property type="term" value="C:plasma membrane"/>
    <property type="evidence" value="ECO:0007669"/>
    <property type="project" value="TreeGrafter"/>
</dbReference>
<dbReference type="PANTHER" id="PTHR10638:SF20">
    <property type="entry name" value="AMINE OXIDASE"/>
    <property type="match status" value="1"/>
</dbReference>
<comment type="similarity">
    <text evidence="2 7">Belongs to the copper/topaquinone oxidase family.</text>
</comment>
<dbReference type="PANTHER" id="PTHR10638">
    <property type="entry name" value="COPPER AMINE OXIDASE"/>
    <property type="match status" value="1"/>
</dbReference>
<evidence type="ECO:0000259" key="9">
    <source>
        <dbReference type="Pfam" id="PF01179"/>
    </source>
</evidence>
<dbReference type="AlphaFoldDB" id="A0A090MHS9"/>